<organism evidence="2 3">
    <name type="scientific">Fusarium equiseti</name>
    <name type="common">Fusarium scirpi</name>
    <dbReference type="NCBI Taxonomy" id="61235"/>
    <lineage>
        <taxon>Eukaryota</taxon>
        <taxon>Fungi</taxon>
        <taxon>Dikarya</taxon>
        <taxon>Ascomycota</taxon>
        <taxon>Pezizomycotina</taxon>
        <taxon>Sordariomycetes</taxon>
        <taxon>Hypocreomycetidae</taxon>
        <taxon>Hypocreales</taxon>
        <taxon>Nectriaceae</taxon>
        <taxon>Fusarium</taxon>
        <taxon>Fusarium incarnatum-equiseti species complex</taxon>
    </lineage>
</organism>
<keyword evidence="3" id="KW-1185">Reference proteome</keyword>
<reference evidence="2" key="1">
    <citation type="submission" date="2022-09" db="EMBL/GenBank/DDBJ databases">
        <title>Fusarium specimens isolated from Avocado Roots.</title>
        <authorList>
            <person name="Stajich J."/>
            <person name="Roper C."/>
            <person name="Heimlech-Rivalta G."/>
        </authorList>
    </citation>
    <scope>NUCLEOTIDE SEQUENCE</scope>
    <source>
        <strain evidence="2">CF00095</strain>
    </source>
</reference>
<evidence type="ECO:0000313" key="3">
    <source>
        <dbReference type="Proteomes" id="UP001152024"/>
    </source>
</evidence>
<name>A0ABQ8QX42_FUSEQ</name>
<feature type="region of interest" description="Disordered" evidence="1">
    <location>
        <begin position="86"/>
        <end position="119"/>
    </location>
</feature>
<gene>
    <name evidence="2" type="ORF">NW768_011869</name>
</gene>
<dbReference type="Proteomes" id="UP001152024">
    <property type="component" value="Unassembled WGS sequence"/>
</dbReference>
<feature type="compositionally biased region" description="Polar residues" evidence="1">
    <location>
        <begin position="1"/>
        <end position="10"/>
    </location>
</feature>
<evidence type="ECO:0000313" key="2">
    <source>
        <dbReference type="EMBL" id="KAJ4111515.1"/>
    </source>
</evidence>
<accession>A0ABQ8QX42</accession>
<feature type="compositionally biased region" description="Low complexity" evidence="1">
    <location>
        <begin position="27"/>
        <end position="52"/>
    </location>
</feature>
<dbReference type="EMBL" id="JAOQBH010000033">
    <property type="protein sequence ID" value="KAJ4111515.1"/>
    <property type="molecule type" value="Genomic_DNA"/>
</dbReference>
<proteinExistence type="predicted"/>
<sequence>MAPSTATPSSLHRAPVNHPRSRRLRIQEQQNQEEQQHEQPAPAPDHASISSAPPSPHVNHHAPRELITPDIRAKIVATLATLKRKSGAPFSFLTSGDKPSGADESTHQQPLPPDHLQSSAPSLKLSWLLSPLQASGSTHAQENIHQSARA</sequence>
<protein>
    <submittedName>
        <fullName evidence="2">Uncharacterized protein</fullName>
    </submittedName>
</protein>
<feature type="region of interest" description="Disordered" evidence="1">
    <location>
        <begin position="1"/>
        <end position="67"/>
    </location>
</feature>
<comment type="caution">
    <text evidence="2">The sequence shown here is derived from an EMBL/GenBank/DDBJ whole genome shotgun (WGS) entry which is preliminary data.</text>
</comment>
<evidence type="ECO:0000256" key="1">
    <source>
        <dbReference type="SAM" id="MobiDB-lite"/>
    </source>
</evidence>